<dbReference type="Pfam" id="PF02668">
    <property type="entry name" value="TauD"/>
    <property type="match status" value="1"/>
</dbReference>
<keyword evidence="4" id="KW-0223">Dioxygenase</keyword>
<gene>
    <name evidence="4" type="ORF">IBL28_04650</name>
</gene>
<dbReference type="InterPro" id="IPR001303">
    <property type="entry name" value="Aldolase_II/adducin_N"/>
</dbReference>
<dbReference type="AlphaFoldDB" id="A0A926JPS8"/>
<keyword evidence="1" id="KW-0560">Oxidoreductase</keyword>
<comment type="similarity">
    <text evidence="2">Belongs to the aldolase class II family.</text>
</comment>
<dbReference type="SUPFAM" id="SSF51197">
    <property type="entry name" value="Clavaminate synthase-like"/>
    <property type="match status" value="1"/>
</dbReference>
<comment type="caution">
    <text evidence="4">The sequence shown here is derived from an EMBL/GenBank/DDBJ whole genome shotgun (WGS) entry which is preliminary data.</text>
</comment>
<organism evidence="4 5">
    <name type="scientific">Sinomicrobium weinanense</name>
    <dbReference type="NCBI Taxonomy" id="2842200"/>
    <lineage>
        <taxon>Bacteria</taxon>
        <taxon>Pseudomonadati</taxon>
        <taxon>Bacteroidota</taxon>
        <taxon>Flavobacteriia</taxon>
        <taxon>Flavobacteriales</taxon>
        <taxon>Flavobacteriaceae</taxon>
        <taxon>Sinomicrobium</taxon>
    </lineage>
</organism>
<dbReference type="GO" id="GO:0005856">
    <property type="term" value="C:cytoskeleton"/>
    <property type="evidence" value="ECO:0007669"/>
    <property type="project" value="TreeGrafter"/>
</dbReference>
<evidence type="ECO:0000256" key="2">
    <source>
        <dbReference type="ARBA" id="ARBA00037961"/>
    </source>
</evidence>
<keyword evidence="5" id="KW-1185">Reference proteome</keyword>
<dbReference type="PANTHER" id="PTHR10672">
    <property type="entry name" value="ADDUCIN"/>
    <property type="match status" value="1"/>
</dbReference>
<dbReference type="Gene3D" id="3.40.225.10">
    <property type="entry name" value="Class II aldolase/adducin N-terminal domain"/>
    <property type="match status" value="1"/>
</dbReference>
<evidence type="ECO:0000256" key="1">
    <source>
        <dbReference type="ARBA" id="ARBA00023002"/>
    </source>
</evidence>
<dbReference type="InterPro" id="IPR003819">
    <property type="entry name" value="TauD/TfdA-like"/>
</dbReference>
<feature type="domain" description="Class II aldolase/adducin N-terminal" evidence="3">
    <location>
        <begin position="380"/>
        <end position="561"/>
    </location>
</feature>
<sequence length="610" mass="69200">MESMKTLKGLMNTSAISVNLDEVKPVTLTHLSCSNGSVPMFKGNKALPLVSWIRDNLQSVQQAFETHHALLFRGFNLDSKEAFIQVTKQFSLPLLDYNEPSTPRSKVSDKVYTSTEYPKEQSIPQHNEHSYTTNWPKRIWFYCKKEAEKGGETPIADSRLIFQQIDQAIKEEFSKKGVLYVRNYSDKLDLPWQHVFQTEDPSVLEKQLKAKGIDFKWKEDGSLCTKQQAQVTLEHPDTEESVWFNQAHLFHVSNLQNEIKEYLIDTYGIDNVPRNTYFGDGSPIPESYLEHIREVYRNNELVFSWEEGDVLMLDNIMYSHGRNPFEGDREILVAMADPMHLEEASNGANANQVIKETRQNTAEFFVKKANGSVPNDQLKYRLAASYRMMVSEQLDEGGISGHISLRVPGNPGLFWVNPFGLLAEDVKPDNLIMVDKKGNVVEGDHPVNVAGFCIHAAIHEAHPEINCIAHTHSPWGTLFSALNKKILPLDQNCCMFFEDHALYSQYNGAVTDAEDAQRISKALGNNHSIILQNHGTITCGATLEGAIIRMIAIERAYRLNFLAQQVMSQVQLIDPEVARSTKDWIGNELGLKIEFDALLKKVERLYPDLK</sequence>
<dbReference type="InterPro" id="IPR036409">
    <property type="entry name" value="Aldolase_II/adducin_N_sf"/>
</dbReference>
<dbReference type="InterPro" id="IPR051017">
    <property type="entry name" value="Aldolase-II_Adducin_sf"/>
</dbReference>
<proteinExistence type="inferred from homology"/>
<dbReference type="GO" id="GO:0016706">
    <property type="term" value="F:2-oxoglutarate-dependent dioxygenase activity"/>
    <property type="evidence" value="ECO:0007669"/>
    <property type="project" value="UniProtKB-ARBA"/>
</dbReference>
<dbReference type="Pfam" id="PF00596">
    <property type="entry name" value="Aldolase_II"/>
    <property type="match status" value="1"/>
</dbReference>
<dbReference type="PANTHER" id="PTHR10672:SF3">
    <property type="entry name" value="PROTEIN HU-LI TAI SHAO"/>
    <property type="match status" value="1"/>
</dbReference>
<protein>
    <submittedName>
        <fullName evidence="4">TauD/TfdA family dioxygenase</fullName>
    </submittedName>
</protein>
<dbReference type="Proteomes" id="UP000653730">
    <property type="component" value="Unassembled WGS sequence"/>
</dbReference>
<evidence type="ECO:0000259" key="3">
    <source>
        <dbReference type="SMART" id="SM01007"/>
    </source>
</evidence>
<reference evidence="4 5" key="1">
    <citation type="submission" date="2020-09" db="EMBL/GenBank/DDBJ databases">
        <title>Sinomicrobium weinanense sp. nov., a halophilic bacteria isolated from saline-alkali soil.</title>
        <authorList>
            <person name="Wu P."/>
            <person name="Ren H."/>
            <person name="Mei Y."/>
            <person name="Liang Y."/>
            <person name="Chen Z."/>
        </authorList>
    </citation>
    <scope>NUCLEOTIDE SEQUENCE [LARGE SCALE GENOMIC DNA]</scope>
    <source>
        <strain evidence="4 5">FJxs</strain>
    </source>
</reference>
<evidence type="ECO:0000313" key="5">
    <source>
        <dbReference type="Proteomes" id="UP000653730"/>
    </source>
</evidence>
<dbReference type="RefSeq" id="WP_187964401.1">
    <property type="nucleotide sequence ID" value="NZ_JACVDC010000008.1"/>
</dbReference>
<name>A0A926JPS8_9FLAO</name>
<evidence type="ECO:0000313" key="4">
    <source>
        <dbReference type="EMBL" id="MBC9795245.1"/>
    </source>
</evidence>
<dbReference type="SUPFAM" id="SSF53639">
    <property type="entry name" value="AraD/HMP-PK domain-like"/>
    <property type="match status" value="1"/>
</dbReference>
<dbReference type="GO" id="GO:0051015">
    <property type="term" value="F:actin filament binding"/>
    <property type="evidence" value="ECO:0007669"/>
    <property type="project" value="TreeGrafter"/>
</dbReference>
<dbReference type="SMART" id="SM01007">
    <property type="entry name" value="Aldolase_II"/>
    <property type="match status" value="1"/>
</dbReference>
<dbReference type="InterPro" id="IPR042098">
    <property type="entry name" value="TauD-like_sf"/>
</dbReference>
<accession>A0A926JPS8</accession>
<dbReference type="Gene3D" id="3.60.130.10">
    <property type="entry name" value="Clavaminate synthase-like"/>
    <property type="match status" value="1"/>
</dbReference>
<dbReference type="EMBL" id="JACVDC010000008">
    <property type="protein sequence ID" value="MBC9795245.1"/>
    <property type="molecule type" value="Genomic_DNA"/>
</dbReference>